<evidence type="ECO:0000313" key="7">
    <source>
        <dbReference type="EMBL" id="KAJ8321035.1"/>
    </source>
</evidence>
<name>A0ABQ9FUX9_TEGGR</name>
<evidence type="ECO:0000256" key="6">
    <source>
        <dbReference type="SAM" id="Phobius"/>
    </source>
</evidence>
<dbReference type="InterPro" id="IPR014041">
    <property type="entry name" value="ESCRT-II_cplx_Vps25-sub_N"/>
</dbReference>
<evidence type="ECO:0000256" key="4">
    <source>
        <dbReference type="ARBA" id="ARBA00022927"/>
    </source>
</evidence>
<keyword evidence="8" id="KW-1185">Reference proteome</keyword>
<dbReference type="Gene3D" id="1.10.10.570">
    <property type="entry name" value="Winged helix' DNA-binding domain. Chain C. Domain 1"/>
    <property type="match status" value="1"/>
</dbReference>
<keyword evidence="4" id="KW-0653">Protein transport</keyword>
<dbReference type="PANTHER" id="PTHR13149">
    <property type="entry name" value="VACUOLAR PROTEIN SORTING-ASSOCIATED PROTEIN VPS25"/>
    <property type="match status" value="1"/>
</dbReference>
<dbReference type="Proteomes" id="UP001217089">
    <property type="component" value="Unassembled WGS sequence"/>
</dbReference>
<dbReference type="InterPro" id="IPR036388">
    <property type="entry name" value="WH-like_DNA-bd_sf"/>
</dbReference>
<dbReference type="Gene3D" id="1.10.10.10">
    <property type="entry name" value="Winged helix-like DNA-binding domain superfamily/Winged helix DNA-binding domain"/>
    <property type="match status" value="1"/>
</dbReference>
<dbReference type="InterPro" id="IPR008570">
    <property type="entry name" value="ESCRT-II_cplx_Vps25-sub"/>
</dbReference>
<organism evidence="7 8">
    <name type="scientific">Tegillarca granosa</name>
    <name type="common">Malaysian cockle</name>
    <name type="synonym">Anadara granosa</name>
    <dbReference type="NCBI Taxonomy" id="220873"/>
    <lineage>
        <taxon>Eukaryota</taxon>
        <taxon>Metazoa</taxon>
        <taxon>Spiralia</taxon>
        <taxon>Lophotrochozoa</taxon>
        <taxon>Mollusca</taxon>
        <taxon>Bivalvia</taxon>
        <taxon>Autobranchia</taxon>
        <taxon>Pteriomorphia</taxon>
        <taxon>Arcoida</taxon>
        <taxon>Arcoidea</taxon>
        <taxon>Arcidae</taxon>
        <taxon>Tegillarca</taxon>
    </lineage>
</organism>
<dbReference type="SUPFAM" id="SSF46785">
    <property type="entry name" value="Winged helix' DNA-binding domain"/>
    <property type="match status" value="2"/>
</dbReference>
<comment type="similarity">
    <text evidence="1">Belongs to the VPS25 family.</text>
</comment>
<evidence type="ECO:0000256" key="3">
    <source>
        <dbReference type="ARBA" id="ARBA00022448"/>
    </source>
</evidence>
<dbReference type="EMBL" id="JARBDR010000141">
    <property type="protein sequence ID" value="KAJ8321035.1"/>
    <property type="molecule type" value="Genomic_DNA"/>
</dbReference>
<dbReference type="InterPro" id="IPR036390">
    <property type="entry name" value="WH_DNA-bd_sf"/>
</dbReference>
<keyword evidence="6" id="KW-1133">Transmembrane helix</keyword>
<gene>
    <name evidence="7" type="ORF">KUTeg_002622</name>
</gene>
<evidence type="ECO:0000256" key="5">
    <source>
        <dbReference type="ARBA" id="ARBA00030094"/>
    </source>
</evidence>
<accession>A0ABQ9FUX9</accession>
<comment type="caution">
    <text evidence="7">The sequence shown here is derived from an EMBL/GenBank/DDBJ whole genome shotgun (WGS) entry which is preliminary data.</text>
</comment>
<protein>
    <recommendedName>
        <fullName evidence="2">Vacuolar protein-sorting-associated protein 25</fullName>
    </recommendedName>
    <alternativeName>
        <fullName evidence="5">ESCRT-II complex subunit VPS25</fullName>
    </alternativeName>
</protein>
<dbReference type="Pfam" id="PF05871">
    <property type="entry name" value="ESCRT-II"/>
    <property type="match status" value="1"/>
</dbReference>
<evidence type="ECO:0000313" key="8">
    <source>
        <dbReference type="Proteomes" id="UP001217089"/>
    </source>
</evidence>
<dbReference type="PANTHER" id="PTHR13149:SF0">
    <property type="entry name" value="VACUOLAR PROTEIN-SORTING-ASSOCIATED PROTEIN 25"/>
    <property type="match status" value="1"/>
</dbReference>
<keyword evidence="6" id="KW-0472">Membrane</keyword>
<evidence type="ECO:0000256" key="1">
    <source>
        <dbReference type="ARBA" id="ARBA00009674"/>
    </source>
</evidence>
<evidence type="ECO:0000256" key="2">
    <source>
        <dbReference type="ARBA" id="ARBA00017934"/>
    </source>
</evidence>
<sequence length="218" mass="25809">MFVIIVQLLNFCFYLIPEFFISGLYSVLFYVVSDILIVMLQEMEDFSWPWQYQFPPFFTIQPNSDTRKKQLEAWCALVLSYLKQKKSHSVDVTEIQNSPLFNNKEINRKLPPDGVYAVFEELQKKGHLEWKDQKTRKQCLIMWRTPEEWGKMIYDWITSKSMTNTVCTLYELSNGDDSEGQEFHGLEKWLLLRALQTLEQQGKAEIINFDGNEGVKFF</sequence>
<keyword evidence="3" id="KW-0813">Transport</keyword>
<reference evidence="7 8" key="1">
    <citation type="submission" date="2022-12" db="EMBL/GenBank/DDBJ databases">
        <title>Chromosome-level genome of Tegillarca granosa.</title>
        <authorList>
            <person name="Kim J."/>
        </authorList>
    </citation>
    <scope>NUCLEOTIDE SEQUENCE [LARGE SCALE GENOMIC DNA]</scope>
    <source>
        <strain evidence="7">Teg-2019</strain>
        <tissue evidence="7">Adductor muscle</tissue>
    </source>
</reference>
<proteinExistence type="inferred from homology"/>
<keyword evidence="6" id="KW-0812">Transmembrane</keyword>
<feature type="transmembrane region" description="Helical" evidence="6">
    <location>
        <begin position="20"/>
        <end position="40"/>
    </location>
</feature>